<evidence type="ECO:0000313" key="6">
    <source>
        <dbReference type="Proteomes" id="UP000019478"/>
    </source>
</evidence>
<dbReference type="Gene3D" id="3.40.50.720">
    <property type="entry name" value="NAD(P)-binding Rossmann-like Domain"/>
    <property type="match status" value="1"/>
</dbReference>
<comment type="similarity">
    <text evidence="1 4">Belongs to the short-chain dehydrogenases/reductases (SDR) family.</text>
</comment>
<evidence type="ECO:0000256" key="1">
    <source>
        <dbReference type="ARBA" id="ARBA00006484"/>
    </source>
</evidence>
<reference evidence="5 6" key="1">
    <citation type="submission" date="2013-03" db="EMBL/GenBank/DDBJ databases">
        <title>The Genome Sequence of Capronia epimyces CBS 606.96.</title>
        <authorList>
            <consortium name="The Broad Institute Genomics Platform"/>
            <person name="Cuomo C."/>
            <person name="de Hoog S."/>
            <person name="Gorbushina A."/>
            <person name="Walker B."/>
            <person name="Young S.K."/>
            <person name="Zeng Q."/>
            <person name="Gargeya S."/>
            <person name="Fitzgerald M."/>
            <person name="Haas B."/>
            <person name="Abouelleil A."/>
            <person name="Allen A.W."/>
            <person name="Alvarado L."/>
            <person name="Arachchi H.M."/>
            <person name="Berlin A.M."/>
            <person name="Chapman S.B."/>
            <person name="Gainer-Dewar J."/>
            <person name="Goldberg J."/>
            <person name="Griggs A."/>
            <person name="Gujja S."/>
            <person name="Hansen M."/>
            <person name="Howarth C."/>
            <person name="Imamovic A."/>
            <person name="Ireland A."/>
            <person name="Larimer J."/>
            <person name="McCowan C."/>
            <person name="Murphy C."/>
            <person name="Pearson M."/>
            <person name="Poon T.W."/>
            <person name="Priest M."/>
            <person name="Roberts A."/>
            <person name="Saif S."/>
            <person name="Shea T."/>
            <person name="Sisk P."/>
            <person name="Sykes S."/>
            <person name="Wortman J."/>
            <person name="Nusbaum C."/>
            <person name="Birren B."/>
        </authorList>
    </citation>
    <scope>NUCLEOTIDE SEQUENCE [LARGE SCALE GENOMIC DNA]</scope>
    <source>
        <strain evidence="5 6">CBS 606.96</strain>
    </source>
</reference>
<dbReference type="EMBL" id="AMGY01000005">
    <property type="protein sequence ID" value="EXJ82759.1"/>
    <property type="molecule type" value="Genomic_DNA"/>
</dbReference>
<keyword evidence="6" id="KW-1185">Reference proteome</keyword>
<name>W9YKG8_9EURO</name>
<dbReference type="Pfam" id="PF00106">
    <property type="entry name" value="adh_short"/>
    <property type="match status" value="1"/>
</dbReference>
<dbReference type="RefSeq" id="XP_007734882.1">
    <property type="nucleotide sequence ID" value="XM_007736692.1"/>
</dbReference>
<evidence type="ECO:0000313" key="5">
    <source>
        <dbReference type="EMBL" id="EXJ82759.1"/>
    </source>
</evidence>
<dbReference type="InterPro" id="IPR002347">
    <property type="entry name" value="SDR_fam"/>
</dbReference>
<evidence type="ECO:0000256" key="3">
    <source>
        <dbReference type="ARBA" id="ARBA00023002"/>
    </source>
</evidence>
<dbReference type="HOGENOM" id="CLU_010194_44_0_1"/>
<dbReference type="InterPro" id="IPR036291">
    <property type="entry name" value="NAD(P)-bd_dom_sf"/>
</dbReference>
<dbReference type="GeneID" id="19170682"/>
<dbReference type="PANTHER" id="PTHR24320:SF283">
    <property type="entry name" value="RETINOL DEHYDROGENASE 11"/>
    <property type="match status" value="1"/>
</dbReference>
<dbReference type="STRING" id="1182542.W9YKG8"/>
<proteinExistence type="inferred from homology"/>
<gene>
    <name evidence="5" type="ORF">A1O3_06574</name>
</gene>
<protein>
    <recommendedName>
        <fullName evidence="7">Oxidoreductase</fullName>
    </recommendedName>
</protein>
<dbReference type="PANTHER" id="PTHR24320">
    <property type="entry name" value="RETINOL DEHYDROGENASE"/>
    <property type="match status" value="1"/>
</dbReference>
<dbReference type="PRINTS" id="PR00080">
    <property type="entry name" value="SDRFAMILY"/>
</dbReference>
<evidence type="ECO:0008006" key="7">
    <source>
        <dbReference type="Google" id="ProtNLM"/>
    </source>
</evidence>
<dbReference type="PRINTS" id="PR00081">
    <property type="entry name" value="GDHRDH"/>
</dbReference>
<accession>W9YKG8</accession>
<evidence type="ECO:0000256" key="2">
    <source>
        <dbReference type="ARBA" id="ARBA00022857"/>
    </source>
</evidence>
<keyword evidence="2" id="KW-0521">NADP</keyword>
<keyword evidence="3" id="KW-0560">Oxidoreductase</keyword>
<dbReference type="AlphaFoldDB" id="W9YKG8"/>
<sequence length="355" mass="38143">MTTFTRETTGVEVVNALADRVDGKTSKSLTLLDTLIALNIRASADLTSLTDEIVHAEGVVITGASNNTLGGETAEALAHANPAHLILLARSQPRVEAVILRIKALNPKVKVTFVPVSLDDFDSVRAAAATVSGAIDKLDILINNAGIMAVKEYTTNKDGIELQFATNHLGHFLFTKRLFPKILAAGPGARIVNLTSLGHKLGPVRFDDPNFSNGAAYDPWSGYGQSKTANILFTVGLANKLRERKIASFAVHPGAIFNTNLATHLNFQDEIAAFQVVALKNTGRPFPFADDPAKPIEQGITTTLVAALDPSIEAQSGSYLADAHIQDPYEYASSKENADRLWKLSEELVGEKFDI</sequence>
<dbReference type="Proteomes" id="UP000019478">
    <property type="component" value="Unassembled WGS sequence"/>
</dbReference>
<dbReference type="SUPFAM" id="SSF51735">
    <property type="entry name" value="NAD(P)-binding Rossmann-fold domains"/>
    <property type="match status" value="1"/>
</dbReference>
<comment type="caution">
    <text evidence="5">The sequence shown here is derived from an EMBL/GenBank/DDBJ whole genome shotgun (WGS) entry which is preliminary data.</text>
</comment>
<dbReference type="GO" id="GO:0016491">
    <property type="term" value="F:oxidoreductase activity"/>
    <property type="evidence" value="ECO:0007669"/>
    <property type="project" value="UniProtKB-KW"/>
</dbReference>
<dbReference type="eggNOG" id="KOG1208">
    <property type="taxonomic scope" value="Eukaryota"/>
</dbReference>
<evidence type="ECO:0000256" key="4">
    <source>
        <dbReference type="RuleBase" id="RU000363"/>
    </source>
</evidence>
<dbReference type="OrthoDB" id="191139at2759"/>
<organism evidence="5 6">
    <name type="scientific">Capronia epimyces CBS 606.96</name>
    <dbReference type="NCBI Taxonomy" id="1182542"/>
    <lineage>
        <taxon>Eukaryota</taxon>
        <taxon>Fungi</taxon>
        <taxon>Dikarya</taxon>
        <taxon>Ascomycota</taxon>
        <taxon>Pezizomycotina</taxon>
        <taxon>Eurotiomycetes</taxon>
        <taxon>Chaetothyriomycetidae</taxon>
        <taxon>Chaetothyriales</taxon>
        <taxon>Herpotrichiellaceae</taxon>
        <taxon>Capronia</taxon>
    </lineage>
</organism>